<dbReference type="AlphaFoldDB" id="A0A0E9VN94"/>
<name>A0A0E9VN94_ANGAN</name>
<accession>A0A0E9VN94</accession>
<protein>
    <submittedName>
        <fullName evidence="1">Uncharacterized protein</fullName>
    </submittedName>
</protein>
<sequence>MITRKYCLKCHDTVRRSFILKTSVVPCFYFISVIF</sequence>
<dbReference type="EMBL" id="GBXM01029091">
    <property type="protein sequence ID" value="JAH79486.1"/>
    <property type="molecule type" value="Transcribed_RNA"/>
</dbReference>
<reference evidence="1" key="2">
    <citation type="journal article" date="2015" name="Fish Shellfish Immunol.">
        <title>Early steps in the European eel (Anguilla anguilla)-Vibrio vulnificus interaction in the gills: Role of the RtxA13 toxin.</title>
        <authorList>
            <person name="Callol A."/>
            <person name="Pajuelo D."/>
            <person name="Ebbesson L."/>
            <person name="Teles M."/>
            <person name="MacKenzie S."/>
            <person name="Amaro C."/>
        </authorList>
    </citation>
    <scope>NUCLEOTIDE SEQUENCE</scope>
</reference>
<proteinExistence type="predicted"/>
<evidence type="ECO:0000313" key="1">
    <source>
        <dbReference type="EMBL" id="JAH79486.1"/>
    </source>
</evidence>
<organism evidence="1">
    <name type="scientific">Anguilla anguilla</name>
    <name type="common">European freshwater eel</name>
    <name type="synonym">Muraena anguilla</name>
    <dbReference type="NCBI Taxonomy" id="7936"/>
    <lineage>
        <taxon>Eukaryota</taxon>
        <taxon>Metazoa</taxon>
        <taxon>Chordata</taxon>
        <taxon>Craniata</taxon>
        <taxon>Vertebrata</taxon>
        <taxon>Euteleostomi</taxon>
        <taxon>Actinopterygii</taxon>
        <taxon>Neopterygii</taxon>
        <taxon>Teleostei</taxon>
        <taxon>Anguilliformes</taxon>
        <taxon>Anguillidae</taxon>
        <taxon>Anguilla</taxon>
    </lineage>
</organism>
<reference evidence="1" key="1">
    <citation type="submission" date="2014-11" db="EMBL/GenBank/DDBJ databases">
        <authorList>
            <person name="Amaro Gonzalez C."/>
        </authorList>
    </citation>
    <scope>NUCLEOTIDE SEQUENCE</scope>
</reference>